<dbReference type="PANTHER" id="PTHR13108:SF9">
    <property type="entry name" value="CONDENSIN COMPLEX SUBUNIT 2"/>
    <property type="match status" value="1"/>
</dbReference>
<dbReference type="GeneID" id="27693158"/>
<dbReference type="PROSITE" id="PS00018">
    <property type="entry name" value="EF_HAND_1"/>
    <property type="match status" value="1"/>
</dbReference>
<feature type="region of interest" description="Disordered" evidence="11">
    <location>
        <begin position="779"/>
        <end position="805"/>
    </location>
</feature>
<dbReference type="HOGENOM" id="CLU_010510_0_1_1"/>
<evidence type="ECO:0000256" key="3">
    <source>
        <dbReference type="ARBA" id="ARBA00009471"/>
    </source>
</evidence>
<dbReference type="GO" id="GO:0007076">
    <property type="term" value="P:mitotic chromosome condensation"/>
    <property type="evidence" value="ECO:0007669"/>
    <property type="project" value="InterPro"/>
</dbReference>
<feature type="compositionally biased region" description="Polar residues" evidence="11">
    <location>
        <begin position="85"/>
        <end position="96"/>
    </location>
</feature>
<feature type="compositionally biased region" description="Acidic residues" evidence="11">
    <location>
        <begin position="237"/>
        <end position="256"/>
    </location>
</feature>
<dbReference type="Proteomes" id="UP000053789">
    <property type="component" value="Unassembled WGS sequence"/>
</dbReference>
<evidence type="ECO:0000256" key="1">
    <source>
        <dbReference type="ARBA" id="ARBA00004286"/>
    </source>
</evidence>
<dbReference type="RefSeq" id="XP_016625238.1">
    <property type="nucleotide sequence ID" value="XM_016757989.1"/>
</dbReference>
<proteinExistence type="inferred from homology"/>
<feature type="compositionally biased region" description="Acidic residues" evidence="11">
    <location>
        <begin position="727"/>
        <end position="736"/>
    </location>
</feature>
<evidence type="ECO:0000256" key="2">
    <source>
        <dbReference type="ARBA" id="ARBA00004496"/>
    </source>
</evidence>
<evidence type="ECO:0000256" key="6">
    <source>
        <dbReference type="ARBA" id="ARBA00022490"/>
    </source>
</evidence>
<feature type="compositionally biased region" description="Polar residues" evidence="11">
    <location>
        <begin position="571"/>
        <end position="585"/>
    </location>
</feature>
<keyword evidence="8" id="KW-0498">Mitosis</keyword>
<dbReference type="OrthoDB" id="362021at2759"/>
<keyword evidence="6" id="KW-0963">Cytoplasm</keyword>
<keyword evidence="10" id="KW-0131">Cell cycle</keyword>
<dbReference type="PIRSF" id="PIRSF017126">
    <property type="entry name" value="Condensin_H"/>
    <property type="match status" value="1"/>
</dbReference>
<feature type="compositionally biased region" description="Acidic residues" evidence="11">
    <location>
        <begin position="870"/>
        <end position="885"/>
    </location>
</feature>
<feature type="region of interest" description="Disordered" evidence="11">
    <location>
        <begin position="70"/>
        <end position="134"/>
    </location>
</feature>
<dbReference type="GO" id="GO:0051301">
    <property type="term" value="P:cell division"/>
    <property type="evidence" value="ECO:0007669"/>
    <property type="project" value="UniProtKB-KW"/>
</dbReference>
<evidence type="ECO:0000256" key="10">
    <source>
        <dbReference type="ARBA" id="ARBA00023306"/>
    </source>
</evidence>
<dbReference type="Pfam" id="PF05786">
    <property type="entry name" value="Cnd2"/>
    <property type="match status" value="1"/>
</dbReference>
<feature type="region of interest" description="Disordered" evidence="11">
    <location>
        <begin position="324"/>
        <end position="378"/>
    </location>
</feature>
<dbReference type="VEuPathDB" id="FungiDB:Z519_00230"/>
<comment type="similarity">
    <text evidence="3">Belongs to the CND2 (condensin subunit 2) family.</text>
</comment>
<accession>A0A0D2IPA2</accession>
<feature type="compositionally biased region" description="Basic and acidic residues" evidence="11">
    <location>
        <begin position="227"/>
        <end position="236"/>
    </location>
</feature>
<keyword evidence="13" id="KW-1185">Reference proteome</keyword>
<dbReference type="PANTHER" id="PTHR13108">
    <property type="entry name" value="CONDENSIN COMPLEX SUBUNIT 2"/>
    <property type="match status" value="1"/>
</dbReference>
<dbReference type="GO" id="GO:0003682">
    <property type="term" value="F:chromatin binding"/>
    <property type="evidence" value="ECO:0007669"/>
    <property type="project" value="TreeGrafter"/>
</dbReference>
<organism evidence="12 13">
    <name type="scientific">Cladophialophora bantiana (strain ATCC 10958 / CBS 173.52 / CDC B-1940 / NIH 8579)</name>
    <name type="common">Xylohypha bantiana</name>
    <dbReference type="NCBI Taxonomy" id="1442370"/>
    <lineage>
        <taxon>Eukaryota</taxon>
        <taxon>Fungi</taxon>
        <taxon>Dikarya</taxon>
        <taxon>Ascomycota</taxon>
        <taxon>Pezizomycotina</taxon>
        <taxon>Eurotiomycetes</taxon>
        <taxon>Chaetothyriomycetidae</taxon>
        <taxon>Chaetothyriales</taxon>
        <taxon>Herpotrichiellaceae</taxon>
        <taxon>Cladophialophora</taxon>
    </lineage>
</organism>
<dbReference type="AlphaFoldDB" id="A0A0D2IPA2"/>
<evidence type="ECO:0000256" key="5">
    <source>
        <dbReference type="ARBA" id="ARBA00022454"/>
    </source>
</evidence>
<reference evidence="12" key="1">
    <citation type="submission" date="2015-01" db="EMBL/GenBank/DDBJ databases">
        <title>The Genome Sequence of Cladophialophora bantiana CBS 173.52.</title>
        <authorList>
            <consortium name="The Broad Institute Genomics Platform"/>
            <person name="Cuomo C."/>
            <person name="de Hoog S."/>
            <person name="Gorbushina A."/>
            <person name="Stielow B."/>
            <person name="Teixiera M."/>
            <person name="Abouelleil A."/>
            <person name="Chapman S.B."/>
            <person name="Priest M."/>
            <person name="Young S.K."/>
            <person name="Wortman J."/>
            <person name="Nusbaum C."/>
            <person name="Birren B."/>
        </authorList>
    </citation>
    <scope>NUCLEOTIDE SEQUENCE [LARGE SCALE GENOMIC DNA]</scope>
    <source>
        <strain evidence="12">CBS 173.52</strain>
    </source>
</reference>
<feature type="region of interest" description="Disordered" evidence="11">
    <location>
        <begin position="570"/>
        <end position="592"/>
    </location>
</feature>
<dbReference type="InterPro" id="IPR018247">
    <property type="entry name" value="EF_Hand_1_Ca_BS"/>
</dbReference>
<feature type="region of interest" description="Disordered" evidence="11">
    <location>
        <begin position="217"/>
        <end position="277"/>
    </location>
</feature>
<keyword evidence="7" id="KW-0132">Cell division</keyword>
<evidence type="ECO:0000256" key="8">
    <source>
        <dbReference type="ARBA" id="ARBA00022776"/>
    </source>
</evidence>
<evidence type="ECO:0000313" key="13">
    <source>
        <dbReference type="Proteomes" id="UP000053789"/>
    </source>
</evidence>
<dbReference type="GO" id="GO:0000796">
    <property type="term" value="C:condensin complex"/>
    <property type="evidence" value="ECO:0007669"/>
    <property type="project" value="InterPro"/>
</dbReference>
<comment type="subcellular location">
    <subcellularLocation>
        <location evidence="1">Chromosome</location>
    </subcellularLocation>
    <subcellularLocation>
        <location evidence="2">Cytoplasm</location>
    </subcellularLocation>
</comment>
<keyword evidence="9" id="KW-0226">DNA condensation</keyword>
<gene>
    <name evidence="12" type="ORF">Z519_00230</name>
</gene>
<feature type="compositionally biased region" description="Acidic residues" evidence="11">
    <location>
        <begin position="367"/>
        <end position="378"/>
    </location>
</feature>
<feature type="region of interest" description="Disordered" evidence="11">
    <location>
        <begin position="685"/>
        <end position="748"/>
    </location>
</feature>
<feature type="compositionally biased region" description="Low complexity" evidence="11">
    <location>
        <begin position="781"/>
        <end position="796"/>
    </location>
</feature>
<dbReference type="EMBL" id="KN846980">
    <property type="protein sequence ID" value="KIW98569.1"/>
    <property type="molecule type" value="Genomic_DNA"/>
</dbReference>
<feature type="region of interest" description="Disordered" evidence="11">
    <location>
        <begin position="855"/>
        <end position="917"/>
    </location>
</feature>
<evidence type="ECO:0000256" key="7">
    <source>
        <dbReference type="ARBA" id="ARBA00022618"/>
    </source>
</evidence>
<keyword evidence="5" id="KW-0158">Chromosome</keyword>
<name>A0A0D2IPA2_CLAB1</name>
<evidence type="ECO:0000256" key="11">
    <source>
        <dbReference type="SAM" id="MobiDB-lite"/>
    </source>
</evidence>
<protein>
    <recommendedName>
        <fullName evidence="4">Condensin complex subunit 2</fullName>
    </recommendedName>
</protein>
<sequence length="985" mass="108640">MATPTADSLEALQSDMQYFPSSRKFWFASNTNLLCCFNRIPLNDDKGEKVARLHSRHALQEIHMNEIRAAASPVRKLHQRRRESNYSNMSDSPRTPRSQDHGAQVRRRGGPSNQQRNNNDHPRNSFGRVAEDSGVTPMKRVPILANFEEWMKMATDNKINAANSWNFALIDYFHDMSLLKEGDGVNFQKASCTLDGCVKIYTSRVDSVATETGRLLSGLADGGASEGSKKRSKGDGNEEEDEDEEGEDGEDGEDGEGGGKRKSKKKPMRSHEATLAPGFASFQGKKLELEFAVDPLFKKASADFDEGGAKGLLLNHLSIDSDGRIVFDSSDDAGDAALGGEKDNGQQEKEDEVESTGKEPHAPDSAAPDEEPVADDQDGEIDLASLASKFFPDMSVLDSQDICPSMKSFTLGDPSGDLNLPFLKVPEDWKEHKRSQTPAPPPATNFPLGLADQTGIFLDGSNAMGFDDDDDGDGLLGGFDVADNVGFGEGGEAWAKDAALEAQARVARAEDVDDNLLGDAADGYALALQHKYQEDAEHESIMAYFDKAFNSRAKGKTAFLTLENWRMQKIQKAQQQETSGTNAPPTRQKKEKEPYEIDFLGPMSDSLKELLEQPPVLNSQISLPKSQWRTKGRNLLDKDDEVVDPRKLMRLWTKPKCRVGRIRRREGGVGMGIIDEGFGARNRVGTANTSGEVASDELDDEGRKGDYDANFFADDDQRLPFDGPLPIDDDDDDDGIVDGGGDDGGQAFMDAREMLSPQPESQRDQHQNLLNGEARADIDQAESQQSQQNLEAQQSQPDLLPGSFGSQLVTQAGRRIRPEYVNYARTAKKVDVRRLKENLWKGMEGRLQLINVFDRPSTATTAEQRPREDGDGDVDMMDIDDDQPQQEEVPPKAEEPPTPAQDDPNSPRDPDDSGTLNFTDLIQDLRSFYPEPQMKDISTSYCFICLLHLANEKGLVLQGERDGENAMQEIKVTRDPAVGEGYEGE</sequence>
<evidence type="ECO:0000313" key="12">
    <source>
        <dbReference type="EMBL" id="KIW98569.1"/>
    </source>
</evidence>
<dbReference type="GO" id="GO:0005737">
    <property type="term" value="C:cytoplasm"/>
    <property type="evidence" value="ECO:0007669"/>
    <property type="project" value="UniProtKB-SubCell"/>
</dbReference>
<evidence type="ECO:0000256" key="9">
    <source>
        <dbReference type="ARBA" id="ARBA00023067"/>
    </source>
</evidence>
<dbReference type="InterPro" id="IPR022816">
    <property type="entry name" value="Condensin_barren_su2"/>
</dbReference>
<evidence type="ECO:0000256" key="4">
    <source>
        <dbReference type="ARBA" id="ARBA00016065"/>
    </source>
</evidence>